<dbReference type="Gene3D" id="3.10.10.10">
    <property type="entry name" value="HIV Type 1 Reverse Transcriptase, subunit A, domain 1"/>
    <property type="match status" value="1"/>
</dbReference>
<dbReference type="Pfam" id="PF17917">
    <property type="entry name" value="RT_RNaseH"/>
    <property type="match status" value="1"/>
</dbReference>
<evidence type="ECO:0000256" key="1">
    <source>
        <dbReference type="ARBA" id="ARBA00012493"/>
    </source>
</evidence>
<dbReference type="InterPro" id="IPR036397">
    <property type="entry name" value="RNaseH_sf"/>
</dbReference>
<dbReference type="PROSITE" id="PS00141">
    <property type="entry name" value="ASP_PROTEASE"/>
    <property type="match status" value="1"/>
</dbReference>
<evidence type="ECO:0000259" key="11">
    <source>
        <dbReference type="PROSITE" id="PS50878"/>
    </source>
</evidence>
<dbReference type="GO" id="GO:0004519">
    <property type="term" value="F:endonuclease activity"/>
    <property type="evidence" value="ECO:0007669"/>
    <property type="project" value="UniProtKB-KW"/>
</dbReference>
<evidence type="ECO:0000256" key="6">
    <source>
        <dbReference type="ARBA" id="ARBA00022801"/>
    </source>
</evidence>
<feature type="region of interest" description="Disordered" evidence="9">
    <location>
        <begin position="45"/>
        <end position="71"/>
    </location>
</feature>
<feature type="domain" description="Reverse transcriptase" evidence="11">
    <location>
        <begin position="593"/>
        <end position="773"/>
    </location>
</feature>
<dbReference type="GO" id="GO:0042575">
    <property type="term" value="C:DNA polymerase complex"/>
    <property type="evidence" value="ECO:0007669"/>
    <property type="project" value="UniProtKB-ARBA"/>
</dbReference>
<evidence type="ECO:0000256" key="7">
    <source>
        <dbReference type="ARBA" id="ARBA00022918"/>
    </source>
</evidence>
<dbReference type="EMBL" id="JBEDNZ010000025">
    <property type="protein sequence ID" value="KAL0811097.1"/>
    <property type="molecule type" value="Genomic_DNA"/>
</dbReference>
<dbReference type="InterPro" id="IPR001878">
    <property type="entry name" value="Znf_CCHC"/>
</dbReference>
<dbReference type="SUPFAM" id="SSF57756">
    <property type="entry name" value="Retrovirus zinc finger-like domains"/>
    <property type="match status" value="1"/>
</dbReference>
<gene>
    <name evidence="13" type="ORF">ABMA28_010365</name>
</gene>
<evidence type="ECO:0000256" key="4">
    <source>
        <dbReference type="ARBA" id="ARBA00022722"/>
    </source>
</evidence>
<evidence type="ECO:0000256" key="3">
    <source>
        <dbReference type="ARBA" id="ARBA00022695"/>
    </source>
</evidence>
<keyword evidence="6" id="KW-0378">Hydrolase</keyword>
<accession>A0ABD0SB59</accession>
<dbReference type="InterPro" id="IPR012337">
    <property type="entry name" value="RNaseH-like_sf"/>
</dbReference>
<dbReference type="PANTHER" id="PTHR37984">
    <property type="entry name" value="PROTEIN CBG26694"/>
    <property type="match status" value="1"/>
</dbReference>
<dbReference type="GO" id="GO:0003964">
    <property type="term" value="F:RNA-directed DNA polymerase activity"/>
    <property type="evidence" value="ECO:0007669"/>
    <property type="project" value="UniProtKB-KW"/>
</dbReference>
<comment type="caution">
    <text evidence="13">The sequence shown here is derived from an EMBL/GenBank/DDBJ whole genome shotgun (WGS) entry which is preliminary data.</text>
</comment>
<dbReference type="Pfam" id="PF00665">
    <property type="entry name" value="rve"/>
    <property type="match status" value="1"/>
</dbReference>
<dbReference type="InterPro" id="IPR043128">
    <property type="entry name" value="Rev_trsase/Diguanyl_cyclase"/>
</dbReference>
<dbReference type="PROSITE" id="PS50158">
    <property type="entry name" value="ZF_CCHC"/>
    <property type="match status" value="1"/>
</dbReference>
<dbReference type="PROSITE" id="PS50878">
    <property type="entry name" value="RT_POL"/>
    <property type="match status" value="1"/>
</dbReference>
<dbReference type="CDD" id="cd00303">
    <property type="entry name" value="retropepsin_like"/>
    <property type="match status" value="1"/>
</dbReference>
<dbReference type="EC" id="2.7.7.49" evidence="1"/>
<keyword evidence="5" id="KW-0255">Endonuclease</keyword>
<reference evidence="13 14" key="1">
    <citation type="submission" date="2024-06" db="EMBL/GenBank/DDBJ databases">
        <title>A chromosome-level genome assembly of beet webworm, Loxostege sticticalis.</title>
        <authorList>
            <person name="Zhang Y."/>
        </authorList>
    </citation>
    <scope>NUCLEOTIDE SEQUENCE [LARGE SCALE GENOMIC DNA]</scope>
    <source>
        <strain evidence="13">AQ028</strain>
        <tissue evidence="13">Male pupae</tissue>
    </source>
</reference>
<keyword evidence="3" id="KW-0548">Nucleotidyltransferase</keyword>
<feature type="compositionally biased region" description="Polar residues" evidence="9">
    <location>
        <begin position="17"/>
        <end position="26"/>
    </location>
</feature>
<dbReference type="Gene3D" id="2.40.70.10">
    <property type="entry name" value="Acid Proteases"/>
    <property type="match status" value="1"/>
</dbReference>
<evidence type="ECO:0000259" key="12">
    <source>
        <dbReference type="PROSITE" id="PS50994"/>
    </source>
</evidence>
<evidence type="ECO:0000256" key="8">
    <source>
        <dbReference type="PROSITE-ProRule" id="PRU00047"/>
    </source>
</evidence>
<dbReference type="Gene3D" id="1.10.340.70">
    <property type="match status" value="1"/>
</dbReference>
<keyword evidence="2" id="KW-0808">Transferase</keyword>
<dbReference type="PANTHER" id="PTHR37984:SF5">
    <property type="entry name" value="PROTEIN NYNRIN-LIKE"/>
    <property type="match status" value="1"/>
</dbReference>
<dbReference type="InterPro" id="IPR043502">
    <property type="entry name" value="DNA/RNA_pol_sf"/>
</dbReference>
<feature type="compositionally biased region" description="Polar residues" evidence="9">
    <location>
        <begin position="1"/>
        <end position="10"/>
    </location>
</feature>
<dbReference type="InterPro" id="IPR001969">
    <property type="entry name" value="Aspartic_peptidase_AS"/>
</dbReference>
<evidence type="ECO:0000313" key="13">
    <source>
        <dbReference type="EMBL" id="KAL0811097.1"/>
    </source>
</evidence>
<dbReference type="PROSITE" id="PS50994">
    <property type="entry name" value="INTEGRASE"/>
    <property type="match status" value="1"/>
</dbReference>
<dbReference type="InterPro" id="IPR021109">
    <property type="entry name" value="Peptidase_aspartic_dom_sf"/>
</dbReference>
<dbReference type="InterPro" id="IPR041588">
    <property type="entry name" value="Integrase_H2C2"/>
</dbReference>
<dbReference type="SUPFAM" id="SSF50630">
    <property type="entry name" value="Acid proteases"/>
    <property type="match status" value="1"/>
</dbReference>
<dbReference type="GO" id="GO:0008270">
    <property type="term" value="F:zinc ion binding"/>
    <property type="evidence" value="ECO:0007669"/>
    <property type="project" value="UniProtKB-KW"/>
</dbReference>
<feature type="domain" description="Integrase catalytic" evidence="12">
    <location>
        <begin position="1121"/>
        <end position="1278"/>
    </location>
</feature>
<keyword evidence="8" id="KW-0479">Metal-binding</keyword>
<evidence type="ECO:0000259" key="10">
    <source>
        <dbReference type="PROSITE" id="PS50158"/>
    </source>
</evidence>
<dbReference type="CDD" id="cd09274">
    <property type="entry name" value="RNase_HI_RT_Ty3"/>
    <property type="match status" value="1"/>
</dbReference>
<dbReference type="InterPro" id="IPR036875">
    <property type="entry name" value="Znf_CCHC_sf"/>
</dbReference>
<keyword evidence="8" id="KW-0862">Zinc</keyword>
<dbReference type="SMART" id="SM00343">
    <property type="entry name" value="ZnF_C2HC"/>
    <property type="match status" value="2"/>
</dbReference>
<sequence>MPKDTGSSGNKTRKRGSSSASGIEQQLQTIISRLNALEDNSRNIGAGTACSDMPPRALPAPAQPERSCTPPLPDVPSELGEPCAGLLTAPPSETTVGAAMSEFTDKLVTAITAINPVRSNQIYISNFDPSLNDFNVWCNEVDNLRNINRWDDRECLARVGNCLKGSARLWLDEWTTNDRTWTNFKRDFQSLCPRRVDSASILFNVMKTSSDNYPTYAEYARRSLLRLRIVNGLSEELISAIIIRGICDPLIRAAATNANLLPGDLVGFLSIYIKPDRTEQARARPRVVPGRSNDLYVNSRKREYPSGPRSKCFTCRNFGHKQYDCPKRLKLTDGIDKSQNSVSRPTTSTSSQSKPSPCTFCKKNGHRVEDCFAKQRSEFRGKANVNFCRETVDEYRQNDIAAAVIQGVPVDILIDSGSQVSLIADSVAKHFTCTHKSLFCTLRGIGNQEVKSNFLTTLTVEFPEISLEVDFHVVPDRYLSTPVILGTDVLNRDGVVYTRTRGVQRLTQSKSILVVESGVQEQVNTPVDGLDKERLLSIIKEFADYLVTGTATTTVTTGSMHIRLQNPTPVVYRPYKMSYQEKIRVREIIKDLLDKGIIRESESEFSSPILLVKKKDGSDRMCVDFRALNANTVKDRYPLPLIDDHIDRLGKAKFFTSLDMATGFHQIPMDSDSVHCTGFVTPEGHYEYLKMPYGLANAPVVYQRIISDTLRPFIESGRALVYVDDVLIPSQTKSEGLQTLREVLQTLSTAGFSINLKKCCFLATEVEYLGRIISNGQVRPSAHKIDALVKARIPTNVKEVRQFLGLAGYFRKYIPGYSLKTACIAGLLRKGVQFRWTEEHEQVRKDIIETLTNEPALAIYDPSLPTEVHTDASSRGFGAVLLQTNAHGQKRPVAYFSKVTQGAEPRYHSYELETLAVVKALQHFRHYLIGNKFKVITDCNALKLTQRKKDLLPRVARWWMYLQDYDFEVIYRKGTALSHADYLSRNAINMCQIPRPHNWAQIAQAADEETNSLLQKHDDGELDGQRYVKRNDVLYYKIDVAGEQPRLLCYVPKGHRLSLLRVFHDEHQHIGFEKTVDLILRYFWFPGLRQFVRKYIQHCIVCLAHKKVPRQPFQPIESWEKPSTPFDTVHTDVLGPLPDSNGHKFVVLLIDAFTKYCLLYPIFRQDANELKRVFENAISLFGTPRLIVADRGRMYESSLFTNWIKELGSEIHFITPEMHQSNGQVERYCRTVMNMIRVETNYRQESWSGILWKIQLNLNITKQKSTQFSPLNLLIGSDGATPVIRSVVRDIAIEGTSPNRESLRELARQRASQLLDENRTRQDARVNERRKAPRSFQLDDIVFVRKSSQSTGKLDSGMRGPYTVTKALPHGRYELKLVAGSYGKTTQAAAEYIMLWRG</sequence>
<dbReference type="GO" id="GO:0016787">
    <property type="term" value="F:hydrolase activity"/>
    <property type="evidence" value="ECO:0007669"/>
    <property type="project" value="UniProtKB-KW"/>
</dbReference>
<organism evidence="13 14">
    <name type="scientific">Loxostege sticticalis</name>
    <name type="common">Beet webworm moth</name>
    <dbReference type="NCBI Taxonomy" id="481309"/>
    <lineage>
        <taxon>Eukaryota</taxon>
        <taxon>Metazoa</taxon>
        <taxon>Ecdysozoa</taxon>
        <taxon>Arthropoda</taxon>
        <taxon>Hexapoda</taxon>
        <taxon>Insecta</taxon>
        <taxon>Pterygota</taxon>
        <taxon>Neoptera</taxon>
        <taxon>Endopterygota</taxon>
        <taxon>Lepidoptera</taxon>
        <taxon>Glossata</taxon>
        <taxon>Ditrysia</taxon>
        <taxon>Pyraloidea</taxon>
        <taxon>Crambidae</taxon>
        <taxon>Pyraustinae</taxon>
        <taxon>Loxostege</taxon>
    </lineage>
</organism>
<keyword evidence="8" id="KW-0863">Zinc-finger</keyword>
<keyword evidence="4" id="KW-0540">Nuclease</keyword>
<dbReference type="Pfam" id="PF17921">
    <property type="entry name" value="Integrase_H2C2"/>
    <property type="match status" value="1"/>
</dbReference>
<proteinExistence type="predicted"/>
<evidence type="ECO:0000256" key="5">
    <source>
        <dbReference type="ARBA" id="ARBA00022759"/>
    </source>
</evidence>
<feature type="domain" description="CCHC-type" evidence="10">
    <location>
        <begin position="311"/>
        <end position="327"/>
    </location>
</feature>
<feature type="region of interest" description="Disordered" evidence="9">
    <location>
        <begin position="1"/>
        <end position="26"/>
    </location>
</feature>
<evidence type="ECO:0000256" key="9">
    <source>
        <dbReference type="SAM" id="MobiDB-lite"/>
    </source>
</evidence>
<dbReference type="InterPro" id="IPR050951">
    <property type="entry name" value="Retrovirus_Pol_polyprotein"/>
</dbReference>
<protein>
    <recommendedName>
        <fullName evidence="1">RNA-directed DNA polymerase</fullName>
        <ecNumber evidence="1">2.7.7.49</ecNumber>
    </recommendedName>
</protein>
<dbReference type="CDD" id="cd01647">
    <property type="entry name" value="RT_LTR"/>
    <property type="match status" value="1"/>
</dbReference>
<dbReference type="InterPro" id="IPR001584">
    <property type="entry name" value="Integrase_cat-core"/>
</dbReference>
<dbReference type="SUPFAM" id="SSF53098">
    <property type="entry name" value="Ribonuclease H-like"/>
    <property type="match status" value="1"/>
</dbReference>
<feature type="compositionally biased region" description="Low complexity" evidence="9">
    <location>
        <begin position="341"/>
        <end position="356"/>
    </location>
</feature>
<dbReference type="FunFam" id="3.30.70.270:FF:000063">
    <property type="entry name" value="Zinc knuckle domaincontaining protein"/>
    <property type="match status" value="1"/>
</dbReference>
<evidence type="ECO:0000313" key="14">
    <source>
        <dbReference type="Proteomes" id="UP001549921"/>
    </source>
</evidence>
<evidence type="ECO:0000256" key="2">
    <source>
        <dbReference type="ARBA" id="ARBA00022679"/>
    </source>
</evidence>
<feature type="region of interest" description="Disordered" evidence="9">
    <location>
        <begin position="336"/>
        <end position="356"/>
    </location>
</feature>
<dbReference type="Gene3D" id="3.30.420.10">
    <property type="entry name" value="Ribonuclease H-like superfamily/Ribonuclease H"/>
    <property type="match status" value="1"/>
</dbReference>
<dbReference type="Gene3D" id="4.10.60.10">
    <property type="entry name" value="Zinc finger, CCHC-type"/>
    <property type="match status" value="1"/>
</dbReference>
<keyword evidence="7" id="KW-0695">RNA-directed DNA polymerase</keyword>
<dbReference type="SUPFAM" id="SSF56672">
    <property type="entry name" value="DNA/RNA polymerases"/>
    <property type="match status" value="1"/>
</dbReference>
<dbReference type="Gene3D" id="3.30.70.270">
    <property type="match status" value="2"/>
</dbReference>
<dbReference type="Pfam" id="PF00078">
    <property type="entry name" value="RVT_1"/>
    <property type="match status" value="1"/>
</dbReference>
<dbReference type="Proteomes" id="UP001549921">
    <property type="component" value="Unassembled WGS sequence"/>
</dbReference>
<dbReference type="InterPro" id="IPR041373">
    <property type="entry name" value="RT_RNaseH"/>
</dbReference>
<dbReference type="InterPro" id="IPR000477">
    <property type="entry name" value="RT_dom"/>
</dbReference>
<name>A0ABD0SB59_LOXSC</name>